<dbReference type="Proteomes" id="UP000054010">
    <property type="component" value="Unassembled WGS sequence"/>
</dbReference>
<keyword evidence="2" id="KW-1133">Transmembrane helix</keyword>
<dbReference type="HOGENOM" id="CLU_1000547_0_0_0"/>
<feature type="region of interest" description="Disordered" evidence="1">
    <location>
        <begin position="1"/>
        <end position="22"/>
    </location>
</feature>
<evidence type="ECO:0000256" key="1">
    <source>
        <dbReference type="SAM" id="MobiDB-lite"/>
    </source>
</evidence>
<protein>
    <recommendedName>
        <fullName evidence="5">DUF3352 domain-containing protein</fullName>
    </recommendedName>
</protein>
<dbReference type="AlphaFoldDB" id="E1IF84"/>
<reference evidence="3 4" key="1">
    <citation type="journal article" date="2011" name="J. Bacteriol.">
        <title>Draft genome sequence of the anoxygenic filamentous phototrophic bacterium Oscillochloris trichoides subsp. DG-6.</title>
        <authorList>
            <person name="Kuznetsov B.B."/>
            <person name="Ivanovsky R.N."/>
            <person name="Keppen O.I."/>
            <person name="Sukhacheva M.V."/>
            <person name="Bumazhkin B.K."/>
            <person name="Patutina E.O."/>
            <person name="Beletsky A.V."/>
            <person name="Mardanov A.V."/>
            <person name="Baslerov R.V."/>
            <person name="Panteleeva A.N."/>
            <person name="Kolganova T.V."/>
            <person name="Ravin N.V."/>
            <person name="Skryabin K.G."/>
        </authorList>
    </citation>
    <scope>NUCLEOTIDE SEQUENCE [LARGE SCALE GENOMIC DNA]</scope>
    <source>
        <strain evidence="3 4">DG-6</strain>
    </source>
</reference>
<name>E1IF84_9CHLR</name>
<evidence type="ECO:0000313" key="4">
    <source>
        <dbReference type="Proteomes" id="UP000054010"/>
    </source>
</evidence>
<keyword evidence="2" id="KW-0472">Membrane</keyword>
<sequence length="278" mass="29752">MFCSGGKPPQTPTKGVSMPTPVPRERGLRDAFIGGLGITLIAILLGAAYLFWFLSAQRAASPAALLPPDTQIYVTMPPAISNLPEVARVDAGLRDQIGVADPERVRTAMVTLLGVDYYEAIATWIGGSMALAVRDMNSSDPSHLLEAGEFVAIIGSRNDPQAQAFIEKHHAARIARGERITSQQVGSTTIYVQEDGPASPIRAFTLFEHYVIFSNRTEAISAMINQLEQGTPSLEQLPAFTQFSAGLNNQGAGRYTNGAANAEVALSGLRELLTRLGE</sequence>
<gene>
    <name evidence="3" type="ORF">OSCT_1985</name>
</gene>
<evidence type="ECO:0000256" key="2">
    <source>
        <dbReference type="SAM" id="Phobius"/>
    </source>
</evidence>
<evidence type="ECO:0008006" key="5">
    <source>
        <dbReference type="Google" id="ProtNLM"/>
    </source>
</evidence>
<keyword evidence="4" id="KW-1185">Reference proteome</keyword>
<keyword evidence="2" id="KW-0812">Transmembrane</keyword>
<accession>E1IF84</accession>
<dbReference type="InterPro" id="IPR021787">
    <property type="entry name" value="DUF3352"/>
</dbReference>
<organism evidence="3 4">
    <name type="scientific">Oscillochloris trichoides DG-6</name>
    <dbReference type="NCBI Taxonomy" id="765420"/>
    <lineage>
        <taxon>Bacteria</taxon>
        <taxon>Bacillati</taxon>
        <taxon>Chloroflexota</taxon>
        <taxon>Chloroflexia</taxon>
        <taxon>Chloroflexales</taxon>
        <taxon>Chloroflexineae</taxon>
        <taxon>Oscillochloridaceae</taxon>
        <taxon>Oscillochloris</taxon>
    </lineage>
</organism>
<dbReference type="EMBL" id="ADVR01000082">
    <property type="protein sequence ID" value="EFO80183.1"/>
    <property type="molecule type" value="Genomic_DNA"/>
</dbReference>
<feature type="transmembrane region" description="Helical" evidence="2">
    <location>
        <begin position="31"/>
        <end position="54"/>
    </location>
</feature>
<proteinExistence type="predicted"/>
<dbReference type="Pfam" id="PF11832">
    <property type="entry name" value="DUF3352"/>
    <property type="match status" value="1"/>
</dbReference>
<comment type="caution">
    <text evidence="3">The sequence shown here is derived from an EMBL/GenBank/DDBJ whole genome shotgun (WGS) entry which is preliminary data.</text>
</comment>
<evidence type="ECO:0000313" key="3">
    <source>
        <dbReference type="EMBL" id="EFO80183.1"/>
    </source>
</evidence>